<accession>A0AAN8ID04</accession>
<keyword evidence="2" id="KW-1185">Reference proteome</keyword>
<dbReference type="Proteomes" id="UP001331761">
    <property type="component" value="Unassembled WGS sequence"/>
</dbReference>
<sequence length="78" mass="9215">MLKWKTAKLDVETSIWNDKETVYCNPSSDSSWKPCNGLINDLRFPRENVHFDLEWEYGLLAHCSSTNQSIFFVNRFQL</sequence>
<gene>
    <name evidence="1" type="ORF">GCK32_008375</name>
</gene>
<protein>
    <submittedName>
        <fullName evidence="1">Uncharacterized protein</fullName>
    </submittedName>
</protein>
<proteinExistence type="predicted"/>
<name>A0AAN8ID04_TRICO</name>
<organism evidence="1 2">
    <name type="scientific">Trichostrongylus colubriformis</name>
    <name type="common">Black scour worm</name>
    <dbReference type="NCBI Taxonomy" id="6319"/>
    <lineage>
        <taxon>Eukaryota</taxon>
        <taxon>Metazoa</taxon>
        <taxon>Ecdysozoa</taxon>
        <taxon>Nematoda</taxon>
        <taxon>Chromadorea</taxon>
        <taxon>Rhabditida</taxon>
        <taxon>Rhabditina</taxon>
        <taxon>Rhabditomorpha</taxon>
        <taxon>Strongyloidea</taxon>
        <taxon>Trichostrongylidae</taxon>
        <taxon>Trichostrongylus</taxon>
    </lineage>
</organism>
<reference evidence="1 2" key="1">
    <citation type="submission" date="2019-10" db="EMBL/GenBank/DDBJ databases">
        <title>Assembly and Annotation for the nematode Trichostrongylus colubriformis.</title>
        <authorList>
            <person name="Martin J."/>
        </authorList>
    </citation>
    <scope>NUCLEOTIDE SEQUENCE [LARGE SCALE GENOMIC DNA]</scope>
    <source>
        <strain evidence="1">G859</strain>
        <tissue evidence="1">Whole worm</tissue>
    </source>
</reference>
<dbReference type="AlphaFoldDB" id="A0AAN8ID04"/>
<comment type="caution">
    <text evidence="1">The sequence shown here is derived from an EMBL/GenBank/DDBJ whole genome shotgun (WGS) entry which is preliminary data.</text>
</comment>
<evidence type="ECO:0000313" key="2">
    <source>
        <dbReference type="Proteomes" id="UP001331761"/>
    </source>
</evidence>
<dbReference type="EMBL" id="WIXE01025846">
    <property type="protein sequence ID" value="KAK5964413.1"/>
    <property type="molecule type" value="Genomic_DNA"/>
</dbReference>
<evidence type="ECO:0000313" key="1">
    <source>
        <dbReference type="EMBL" id="KAK5964413.1"/>
    </source>
</evidence>